<evidence type="ECO:0000259" key="4">
    <source>
        <dbReference type="Pfam" id="PF10502"/>
    </source>
</evidence>
<dbReference type="Proteomes" id="UP001165283">
    <property type="component" value="Unassembled WGS sequence"/>
</dbReference>
<evidence type="ECO:0000256" key="1">
    <source>
        <dbReference type="ARBA" id="ARBA00004401"/>
    </source>
</evidence>
<dbReference type="InterPro" id="IPR000223">
    <property type="entry name" value="Pept_S26A_signal_pept_1"/>
</dbReference>
<dbReference type="PROSITE" id="PS51257">
    <property type="entry name" value="PROKAR_LIPOPROTEIN"/>
    <property type="match status" value="1"/>
</dbReference>
<accession>A0ABT0ZSM1</accession>
<dbReference type="PRINTS" id="PR00727">
    <property type="entry name" value="LEADERPTASE"/>
</dbReference>
<protein>
    <recommendedName>
        <fullName evidence="4">Peptidase S26 domain-containing protein</fullName>
    </recommendedName>
</protein>
<sequence>MTRLRGAQAAAAVAALACGAAVVRLRGRWLHVTVDGPSMLPTLAPGDRVLARRGPAVVLTGDVVVVHRPTGDRWSPDPAPRPAPATGPLMIKRVVAGPGDRVPALVASGWDAPAGTRVPAGRYVLLGDNLDDSLDSRILGSCPAGSIVGVVPRLSPSRAPAAARSSASGRPGPAPAARRPAAG</sequence>
<dbReference type="PANTHER" id="PTHR43390:SF1">
    <property type="entry name" value="CHLOROPLAST PROCESSING PEPTIDASE"/>
    <property type="match status" value="1"/>
</dbReference>
<evidence type="ECO:0000313" key="6">
    <source>
        <dbReference type="Proteomes" id="UP001165283"/>
    </source>
</evidence>
<reference evidence="5" key="1">
    <citation type="submission" date="2021-04" db="EMBL/GenBank/DDBJ databases">
        <title>Pseudonocardia sp. nov., isolated from sandy soil of mangrove forest.</title>
        <authorList>
            <person name="Zan Z."/>
            <person name="Huang R."/>
            <person name="Liu W."/>
        </authorList>
    </citation>
    <scope>NUCLEOTIDE SEQUENCE</scope>
    <source>
        <strain evidence="5">S2-4</strain>
    </source>
</reference>
<feature type="domain" description="Peptidase S26" evidence="4">
    <location>
        <begin position="13"/>
        <end position="102"/>
    </location>
</feature>
<feature type="compositionally biased region" description="Low complexity" evidence="3">
    <location>
        <begin position="155"/>
        <end position="183"/>
    </location>
</feature>
<dbReference type="CDD" id="cd06530">
    <property type="entry name" value="S26_SPase_I"/>
    <property type="match status" value="1"/>
</dbReference>
<dbReference type="InterPro" id="IPR036286">
    <property type="entry name" value="LexA/Signal_pep-like_sf"/>
</dbReference>
<dbReference type="Gene3D" id="2.10.109.10">
    <property type="entry name" value="Umud Fragment, subunit A"/>
    <property type="match status" value="1"/>
</dbReference>
<dbReference type="SUPFAM" id="SSF51306">
    <property type="entry name" value="LexA/Signal peptidase"/>
    <property type="match status" value="1"/>
</dbReference>
<name>A0ABT0ZSM1_9PSEU</name>
<keyword evidence="6" id="KW-1185">Reference proteome</keyword>
<dbReference type="EMBL" id="JAGSOV010000005">
    <property type="protein sequence ID" value="MCO1653688.1"/>
    <property type="molecule type" value="Genomic_DNA"/>
</dbReference>
<gene>
    <name evidence="5" type="ORF">KDL28_01325</name>
</gene>
<proteinExistence type="inferred from homology"/>
<feature type="domain" description="Peptidase S26" evidence="4">
    <location>
        <begin position="115"/>
        <end position="151"/>
    </location>
</feature>
<comment type="subcellular location">
    <subcellularLocation>
        <location evidence="1">Cell membrane</location>
        <topology evidence="1">Single-pass type II membrane protein</topology>
    </subcellularLocation>
</comment>
<evidence type="ECO:0000313" key="5">
    <source>
        <dbReference type="EMBL" id="MCO1653688.1"/>
    </source>
</evidence>
<organism evidence="5 6">
    <name type="scientific">Pseudonocardia humida</name>
    <dbReference type="NCBI Taxonomy" id="2800819"/>
    <lineage>
        <taxon>Bacteria</taxon>
        <taxon>Bacillati</taxon>
        <taxon>Actinomycetota</taxon>
        <taxon>Actinomycetes</taxon>
        <taxon>Pseudonocardiales</taxon>
        <taxon>Pseudonocardiaceae</taxon>
        <taxon>Pseudonocardia</taxon>
    </lineage>
</organism>
<comment type="similarity">
    <text evidence="2">Belongs to the peptidase S26 family.</text>
</comment>
<comment type="caution">
    <text evidence="5">The sequence shown here is derived from an EMBL/GenBank/DDBJ whole genome shotgun (WGS) entry which is preliminary data.</text>
</comment>
<evidence type="ECO:0000256" key="3">
    <source>
        <dbReference type="SAM" id="MobiDB-lite"/>
    </source>
</evidence>
<dbReference type="PANTHER" id="PTHR43390">
    <property type="entry name" value="SIGNAL PEPTIDASE I"/>
    <property type="match status" value="1"/>
</dbReference>
<dbReference type="RefSeq" id="WP_252435272.1">
    <property type="nucleotide sequence ID" value="NZ_JAGSOV010000005.1"/>
</dbReference>
<dbReference type="InterPro" id="IPR019533">
    <property type="entry name" value="Peptidase_S26"/>
</dbReference>
<dbReference type="Pfam" id="PF10502">
    <property type="entry name" value="Peptidase_S26"/>
    <property type="match status" value="2"/>
</dbReference>
<evidence type="ECO:0000256" key="2">
    <source>
        <dbReference type="ARBA" id="ARBA00009370"/>
    </source>
</evidence>
<feature type="region of interest" description="Disordered" evidence="3">
    <location>
        <begin position="153"/>
        <end position="183"/>
    </location>
</feature>